<evidence type="ECO:0000256" key="3">
    <source>
        <dbReference type="ARBA" id="ARBA00022553"/>
    </source>
</evidence>
<dbReference type="InterPro" id="IPR003594">
    <property type="entry name" value="HATPase_dom"/>
</dbReference>
<dbReference type="Pfam" id="PF02518">
    <property type="entry name" value="HATPase_c"/>
    <property type="match status" value="1"/>
</dbReference>
<dbReference type="PANTHER" id="PTHR43304:SF1">
    <property type="entry name" value="PAC DOMAIN-CONTAINING PROTEIN"/>
    <property type="match status" value="1"/>
</dbReference>
<proteinExistence type="predicted"/>
<feature type="domain" description="PAS" evidence="9">
    <location>
        <begin position="494"/>
        <end position="565"/>
    </location>
</feature>
<dbReference type="InterPro" id="IPR013656">
    <property type="entry name" value="PAS_4"/>
</dbReference>
<dbReference type="Pfam" id="PF13426">
    <property type="entry name" value="PAS_9"/>
    <property type="match status" value="1"/>
</dbReference>
<evidence type="ECO:0000256" key="2">
    <source>
        <dbReference type="ARBA" id="ARBA00012438"/>
    </source>
</evidence>
<name>A0A1M5ARY5_9FLAO</name>
<dbReference type="PROSITE" id="PS50109">
    <property type="entry name" value="HIS_KIN"/>
    <property type="match status" value="1"/>
</dbReference>
<dbReference type="InterPro" id="IPR000014">
    <property type="entry name" value="PAS"/>
</dbReference>
<dbReference type="InterPro" id="IPR052162">
    <property type="entry name" value="Sensor_kinase/Photoreceptor"/>
</dbReference>
<dbReference type="Gene3D" id="3.30.450.20">
    <property type="entry name" value="PAS domain"/>
    <property type="match status" value="3"/>
</dbReference>
<keyword evidence="7" id="KW-0812">Transmembrane</keyword>
<dbReference type="GO" id="GO:0000155">
    <property type="term" value="F:phosphorelay sensor kinase activity"/>
    <property type="evidence" value="ECO:0007669"/>
    <property type="project" value="InterPro"/>
</dbReference>
<dbReference type="InterPro" id="IPR036097">
    <property type="entry name" value="HisK_dim/P_sf"/>
</dbReference>
<keyword evidence="3" id="KW-0597">Phosphoprotein</keyword>
<dbReference type="Pfam" id="PF08448">
    <property type="entry name" value="PAS_4"/>
    <property type="match status" value="1"/>
</dbReference>
<dbReference type="Gene3D" id="3.30.565.10">
    <property type="entry name" value="Histidine kinase-like ATPase, C-terminal domain"/>
    <property type="match status" value="1"/>
</dbReference>
<evidence type="ECO:0000256" key="1">
    <source>
        <dbReference type="ARBA" id="ARBA00000085"/>
    </source>
</evidence>
<dbReference type="OrthoDB" id="5522855at2"/>
<evidence type="ECO:0000259" key="9">
    <source>
        <dbReference type="PROSITE" id="PS50112"/>
    </source>
</evidence>
<evidence type="ECO:0000313" key="11">
    <source>
        <dbReference type="EMBL" id="SHF33011.1"/>
    </source>
</evidence>
<comment type="catalytic activity">
    <reaction evidence="1">
        <text>ATP + protein L-histidine = ADP + protein N-phospho-L-histidine.</text>
        <dbReference type="EC" id="2.7.13.3"/>
    </reaction>
</comment>
<dbReference type="InterPro" id="IPR005467">
    <property type="entry name" value="His_kinase_dom"/>
</dbReference>
<dbReference type="SMART" id="SM00387">
    <property type="entry name" value="HATPase_c"/>
    <property type="match status" value="1"/>
</dbReference>
<dbReference type="InterPro" id="IPR035965">
    <property type="entry name" value="PAS-like_dom_sf"/>
</dbReference>
<keyword evidence="7" id="KW-1133">Transmembrane helix</keyword>
<keyword evidence="5" id="KW-0418">Kinase</keyword>
<evidence type="ECO:0000313" key="12">
    <source>
        <dbReference type="Proteomes" id="UP000184406"/>
    </source>
</evidence>
<gene>
    <name evidence="11" type="ORF">SAMN03080594_103368</name>
</gene>
<dbReference type="CDD" id="cd00130">
    <property type="entry name" value="PAS"/>
    <property type="match status" value="2"/>
</dbReference>
<dbReference type="SUPFAM" id="SSF55874">
    <property type="entry name" value="ATPase domain of HSP90 chaperone/DNA topoisomerase II/histidine kinase"/>
    <property type="match status" value="1"/>
</dbReference>
<dbReference type="PROSITE" id="PS50112">
    <property type="entry name" value="PAS"/>
    <property type="match status" value="1"/>
</dbReference>
<dbReference type="PROSITE" id="PS50113">
    <property type="entry name" value="PAC"/>
    <property type="match status" value="2"/>
</dbReference>
<feature type="coiled-coil region" evidence="6">
    <location>
        <begin position="201"/>
        <end position="238"/>
    </location>
</feature>
<evidence type="ECO:0000259" key="8">
    <source>
        <dbReference type="PROSITE" id="PS50109"/>
    </source>
</evidence>
<dbReference type="SUPFAM" id="SSF47384">
    <property type="entry name" value="Homodimeric domain of signal transducing histidine kinase"/>
    <property type="match status" value="1"/>
</dbReference>
<sequence>MEELEKSTKKRYLLFIATIILIIIAAVIFYQNRINILTSELSIINIAGKQRMLSQRISKHVFSWDFKQSDKANKIYLDSLSALTNEWQKNQNFLILANKQVENSERLDSLFAAAQPKTTALLNAALQILKDPSNPEVFNTNTEIIKKVESSVLTITDNIVSEYQNMAEKNLNNLYRVTYLIAIIVALVIIGQFSFLLLPLIKNLRKKSQSLHLANEELANSNRAIQEKMAEVKALQADLQLRDEYNKIFIDQAPNAMAMFDSDMKFLAASERWRSDYNLGDQDIIGKSLYEVFPAIDEHWKKIHQECLSGSLHHEDETAYKWPDGRVQWLSFDIRPWYISPDKIGGLLIYTLDITNIKENENEKLRIEEILDKTNQVARIGTWEVDLIKNKIQWSKVTCEIHEVPHDYVPELETAINFFKEGKSRDKIQMAVNNAIEKGISYDVEVELITAKGNSRWARAIGQAEMVDGQCVRLYGVFHNINDIKVTENALNKANEELSAIFNVGPISIIGTDMNGLITHFNKGAENLLQYSAAEMIGKMTPEVIHLPEEVEQHGKELSKLFGQTISGFDVFVEHARRDSHESMEWTYVRKDGSHFPVQLITTAIKDKNGEIHGFLGVATDISERVHNRKKLIETKENLEALTAKLKNQNRQLADFAHITSHNLRSPVGNLQTLSRFYKEAKSEQERSELFEKFEIVIDHLSSTLNTMVEVIRTTDDSSKTTQELSFQITLNKTQEIISSQITQSGAILKSDFTKAPTVVYNDIYLDSIFLNLISNAIKYKSKDRIPEIYLKSKIENGKTILSVSDNGLGINMEKHGHKLFGLNKVFHSHPEAKGVGLYMTKVQIEAMGGSISASSEVGVGTTFTITF</sequence>
<accession>A0A1M5ARY5</accession>
<dbReference type="PRINTS" id="PR00344">
    <property type="entry name" value="BCTRLSENSOR"/>
</dbReference>
<dbReference type="EC" id="2.7.13.3" evidence="2"/>
<feature type="transmembrane region" description="Helical" evidence="7">
    <location>
        <begin position="12"/>
        <end position="30"/>
    </location>
</feature>
<keyword evidence="12" id="KW-1185">Reference proteome</keyword>
<dbReference type="SUPFAM" id="SSF55785">
    <property type="entry name" value="PYP-like sensor domain (PAS domain)"/>
    <property type="match status" value="3"/>
</dbReference>
<dbReference type="RefSeq" id="WP_072861965.1">
    <property type="nucleotide sequence ID" value="NZ_FQUX01000003.1"/>
</dbReference>
<feature type="domain" description="PAC" evidence="10">
    <location>
        <begin position="582"/>
        <end position="634"/>
    </location>
</feature>
<protein>
    <recommendedName>
        <fullName evidence="2">histidine kinase</fullName>
        <ecNumber evidence="2">2.7.13.3</ecNumber>
    </recommendedName>
</protein>
<evidence type="ECO:0000259" key="10">
    <source>
        <dbReference type="PROSITE" id="PS50113"/>
    </source>
</evidence>
<reference evidence="12" key="1">
    <citation type="submission" date="2016-11" db="EMBL/GenBank/DDBJ databases">
        <authorList>
            <person name="Varghese N."/>
            <person name="Submissions S."/>
        </authorList>
    </citation>
    <scope>NUCLEOTIDE SEQUENCE [LARGE SCALE GENOMIC DNA]</scope>
    <source>
        <strain evidence="12">DSM 17539</strain>
    </source>
</reference>
<dbReference type="AlphaFoldDB" id="A0A1M5ARY5"/>
<dbReference type="SMART" id="SM00086">
    <property type="entry name" value="PAC"/>
    <property type="match status" value="2"/>
</dbReference>
<dbReference type="EMBL" id="FQUX01000003">
    <property type="protein sequence ID" value="SHF33011.1"/>
    <property type="molecule type" value="Genomic_DNA"/>
</dbReference>
<dbReference type="NCBIfam" id="TIGR00229">
    <property type="entry name" value="sensory_box"/>
    <property type="match status" value="2"/>
</dbReference>
<feature type="transmembrane region" description="Helical" evidence="7">
    <location>
        <begin position="179"/>
        <end position="201"/>
    </location>
</feature>
<dbReference type="PANTHER" id="PTHR43304">
    <property type="entry name" value="PHYTOCHROME-LIKE PROTEIN CPH1"/>
    <property type="match status" value="1"/>
</dbReference>
<evidence type="ECO:0000256" key="4">
    <source>
        <dbReference type="ARBA" id="ARBA00022679"/>
    </source>
</evidence>
<dbReference type="InterPro" id="IPR004358">
    <property type="entry name" value="Sig_transdc_His_kin-like_C"/>
</dbReference>
<feature type="domain" description="Histidine kinase" evidence="8">
    <location>
        <begin position="659"/>
        <end position="868"/>
    </location>
</feature>
<dbReference type="InterPro" id="IPR001610">
    <property type="entry name" value="PAC"/>
</dbReference>
<feature type="coiled-coil region" evidence="6">
    <location>
        <begin position="629"/>
        <end position="659"/>
    </location>
</feature>
<organism evidence="11 12">
    <name type="scientific">Arenibacter palladensis</name>
    <dbReference type="NCBI Taxonomy" id="237373"/>
    <lineage>
        <taxon>Bacteria</taxon>
        <taxon>Pseudomonadati</taxon>
        <taxon>Bacteroidota</taxon>
        <taxon>Flavobacteriia</taxon>
        <taxon>Flavobacteriales</taxon>
        <taxon>Flavobacteriaceae</taxon>
        <taxon>Arenibacter</taxon>
    </lineage>
</organism>
<evidence type="ECO:0000256" key="5">
    <source>
        <dbReference type="ARBA" id="ARBA00022777"/>
    </source>
</evidence>
<keyword evidence="6" id="KW-0175">Coiled coil</keyword>
<keyword evidence="7" id="KW-0472">Membrane</keyword>
<dbReference type="InterPro" id="IPR036890">
    <property type="entry name" value="HATPase_C_sf"/>
</dbReference>
<dbReference type="Gene3D" id="1.10.287.130">
    <property type="match status" value="1"/>
</dbReference>
<evidence type="ECO:0000256" key="6">
    <source>
        <dbReference type="SAM" id="Coils"/>
    </source>
</evidence>
<dbReference type="InterPro" id="IPR000700">
    <property type="entry name" value="PAS-assoc_C"/>
</dbReference>
<dbReference type="SMART" id="SM00091">
    <property type="entry name" value="PAS"/>
    <property type="match status" value="2"/>
</dbReference>
<dbReference type="Proteomes" id="UP000184406">
    <property type="component" value="Unassembled WGS sequence"/>
</dbReference>
<keyword evidence="4" id="KW-0808">Transferase</keyword>
<feature type="domain" description="PAC" evidence="10">
    <location>
        <begin position="442"/>
        <end position="493"/>
    </location>
</feature>
<evidence type="ECO:0000256" key="7">
    <source>
        <dbReference type="SAM" id="Phobius"/>
    </source>
</evidence>